<evidence type="ECO:0000256" key="1">
    <source>
        <dbReference type="SAM" id="Phobius"/>
    </source>
</evidence>
<evidence type="ECO:0000313" key="3">
    <source>
        <dbReference type="EMBL" id="MBP1040311.1"/>
    </source>
</evidence>
<gene>
    <name evidence="3" type="ORF">I6N95_04715</name>
</gene>
<dbReference type="NCBIfam" id="TIGR01716">
    <property type="entry name" value="RGG_Cterm"/>
    <property type="match status" value="1"/>
</dbReference>
<feature type="domain" description="HTH cro/C1-type" evidence="2">
    <location>
        <begin position="9"/>
        <end position="62"/>
    </location>
</feature>
<dbReference type="GO" id="GO:0003677">
    <property type="term" value="F:DNA binding"/>
    <property type="evidence" value="ECO:0007669"/>
    <property type="project" value="InterPro"/>
</dbReference>
<keyword evidence="1" id="KW-0812">Transmembrane</keyword>
<dbReference type="SMART" id="SM00530">
    <property type="entry name" value="HTH_XRE"/>
    <property type="match status" value="1"/>
</dbReference>
<sequence length="288" mass="33169">MNDNYGEVFRIIRTSQNLTLKEVSTGIVSLSYLGKFETGKTNITLPTFIKLLDRLNIKMDEFIFFCNSSLYNFDELATNISEAYRGNNVTQLLQLKDSEETLFKSTKRKTHQINSIMIAAAIVDLNPSYFISKDDLKVMSDYLLQIPFWSSYNLFVFGCSHAIISPYLLVTLINEIEKLNSHQMIGFSNPRELIFLFHHAAFTFLRNDNLKQAIKAFDYAKELLKSGFFFEKNRSLFLNGLITILQGNTYEGLKMANEAILVIKTLEVSLADKYVLELKRTLEKIRDL</sequence>
<dbReference type="Proteomes" id="UP000674938">
    <property type="component" value="Unassembled WGS sequence"/>
</dbReference>
<comment type="caution">
    <text evidence="3">The sequence shown here is derived from an EMBL/GenBank/DDBJ whole genome shotgun (WGS) entry which is preliminary data.</text>
</comment>
<feature type="transmembrane region" description="Helical" evidence="1">
    <location>
        <begin position="152"/>
        <end position="174"/>
    </location>
</feature>
<dbReference type="InterPro" id="IPR010057">
    <property type="entry name" value="Transcription_activator_Rgg_C"/>
</dbReference>
<keyword evidence="4" id="KW-1185">Reference proteome</keyword>
<dbReference type="Pfam" id="PF01381">
    <property type="entry name" value="HTH_3"/>
    <property type="match status" value="1"/>
</dbReference>
<keyword evidence="1" id="KW-0472">Membrane</keyword>
<accession>A0A940PBC2</accession>
<dbReference type="Gene3D" id="1.25.40.10">
    <property type="entry name" value="Tetratricopeptide repeat domain"/>
    <property type="match status" value="1"/>
</dbReference>
<evidence type="ECO:0000259" key="2">
    <source>
        <dbReference type="PROSITE" id="PS50943"/>
    </source>
</evidence>
<dbReference type="PANTHER" id="PTHR37038:SF12">
    <property type="entry name" value="TRANSCRIPTIONAL REGULATOR"/>
    <property type="match status" value="1"/>
</dbReference>
<keyword evidence="1" id="KW-1133">Transmembrane helix</keyword>
<feature type="transmembrane region" description="Helical" evidence="1">
    <location>
        <begin position="113"/>
        <end position="132"/>
    </location>
</feature>
<dbReference type="CDD" id="cd00093">
    <property type="entry name" value="HTH_XRE"/>
    <property type="match status" value="1"/>
</dbReference>
<reference evidence="3" key="1">
    <citation type="submission" date="2020-12" db="EMBL/GenBank/DDBJ databases">
        <title>Vagococcus allomyrinae sp. nov. and Enterococcus lavae sp. nov., isolated from the larvae of Allomyrina dichotoma.</title>
        <authorList>
            <person name="Lee S.D."/>
        </authorList>
    </citation>
    <scope>NUCLEOTIDE SEQUENCE</scope>
    <source>
        <strain evidence="3">BWB3-3</strain>
    </source>
</reference>
<proteinExistence type="predicted"/>
<dbReference type="AlphaFoldDB" id="A0A940PBC2"/>
<dbReference type="PROSITE" id="PS50943">
    <property type="entry name" value="HTH_CROC1"/>
    <property type="match status" value="1"/>
</dbReference>
<dbReference type="RefSeq" id="WP_209525203.1">
    <property type="nucleotide sequence ID" value="NZ_JAEEGA010000002.1"/>
</dbReference>
<dbReference type="EMBL" id="JAEEGA010000002">
    <property type="protein sequence ID" value="MBP1040311.1"/>
    <property type="molecule type" value="Genomic_DNA"/>
</dbReference>
<dbReference type="PANTHER" id="PTHR37038">
    <property type="entry name" value="TRANSCRIPTIONAL REGULATOR-RELATED"/>
    <property type="match status" value="1"/>
</dbReference>
<protein>
    <submittedName>
        <fullName evidence="3">Helix-turn-helix domain-containing protein</fullName>
    </submittedName>
</protein>
<name>A0A940PBC2_9ENTE</name>
<evidence type="ECO:0000313" key="4">
    <source>
        <dbReference type="Proteomes" id="UP000674938"/>
    </source>
</evidence>
<dbReference type="SUPFAM" id="SSF47413">
    <property type="entry name" value="lambda repressor-like DNA-binding domains"/>
    <property type="match status" value="1"/>
</dbReference>
<dbReference type="InterPro" id="IPR001387">
    <property type="entry name" value="Cro/C1-type_HTH"/>
</dbReference>
<dbReference type="Pfam" id="PF21259">
    <property type="entry name" value="Rgg_C"/>
    <property type="match status" value="1"/>
</dbReference>
<dbReference type="InterPro" id="IPR011990">
    <property type="entry name" value="TPR-like_helical_dom_sf"/>
</dbReference>
<dbReference type="InterPro" id="IPR010982">
    <property type="entry name" value="Lambda_DNA-bd_dom_sf"/>
</dbReference>
<organism evidence="3 4">
    <name type="scientific">Vagococcus allomyrinae</name>
    <dbReference type="NCBI Taxonomy" id="2794353"/>
    <lineage>
        <taxon>Bacteria</taxon>
        <taxon>Bacillati</taxon>
        <taxon>Bacillota</taxon>
        <taxon>Bacilli</taxon>
        <taxon>Lactobacillales</taxon>
        <taxon>Enterococcaceae</taxon>
        <taxon>Vagococcus</taxon>
    </lineage>
</organism>
<dbReference type="InterPro" id="IPR053163">
    <property type="entry name" value="HTH-type_regulator_Rgg"/>
</dbReference>